<feature type="transmembrane region" description="Helical" evidence="2">
    <location>
        <begin position="35"/>
        <end position="56"/>
    </location>
</feature>
<evidence type="ECO:0000256" key="2">
    <source>
        <dbReference type="SAM" id="Phobius"/>
    </source>
</evidence>
<organism evidence="3 4">
    <name type="scientific">Anaerotruncus massiliensis</name>
    <name type="common">ex Liu et al. 2021</name>
    <dbReference type="NCBI Taxonomy" id="2321404"/>
    <lineage>
        <taxon>Bacteria</taxon>
        <taxon>Bacillati</taxon>
        <taxon>Bacillota</taxon>
        <taxon>Clostridia</taxon>
        <taxon>Eubacteriales</taxon>
        <taxon>Oscillospiraceae</taxon>
        <taxon>Anaerotruncus</taxon>
    </lineage>
</organism>
<accession>A0A498CZV0</accession>
<feature type="compositionally biased region" description="Basic residues" evidence="1">
    <location>
        <begin position="79"/>
        <end position="90"/>
    </location>
</feature>
<evidence type="ECO:0000313" key="4">
    <source>
        <dbReference type="Proteomes" id="UP000276301"/>
    </source>
</evidence>
<dbReference type="RefSeq" id="WP_101549678.1">
    <property type="nucleotide sequence ID" value="NZ_DBFNND010000373.1"/>
</dbReference>
<protein>
    <submittedName>
        <fullName evidence="3">Uncharacterized protein</fullName>
    </submittedName>
</protein>
<evidence type="ECO:0000313" key="3">
    <source>
        <dbReference type="EMBL" id="RLL10313.1"/>
    </source>
</evidence>
<proteinExistence type="predicted"/>
<feature type="transmembrane region" description="Helical" evidence="2">
    <location>
        <begin position="9"/>
        <end position="29"/>
    </location>
</feature>
<name>A0A498CZV0_9FIRM</name>
<feature type="region of interest" description="Disordered" evidence="1">
    <location>
        <begin position="59"/>
        <end position="90"/>
    </location>
</feature>
<dbReference type="Proteomes" id="UP000276301">
    <property type="component" value="Unassembled WGS sequence"/>
</dbReference>
<comment type="caution">
    <text evidence="3">The sequence shown here is derived from an EMBL/GenBank/DDBJ whole genome shotgun (WGS) entry which is preliminary data.</text>
</comment>
<evidence type="ECO:0000256" key="1">
    <source>
        <dbReference type="SAM" id="MobiDB-lite"/>
    </source>
</evidence>
<dbReference type="EMBL" id="RCHT01000014">
    <property type="protein sequence ID" value="RLL10313.1"/>
    <property type="molecule type" value="Genomic_DNA"/>
</dbReference>
<keyword evidence="2" id="KW-1133">Transmembrane helix</keyword>
<keyword evidence="2" id="KW-0812">Transmembrane</keyword>
<dbReference type="AlphaFoldDB" id="A0A498CZV0"/>
<gene>
    <name evidence="3" type="ORF">D4A47_08630</name>
</gene>
<keyword evidence="4" id="KW-1185">Reference proteome</keyword>
<keyword evidence="2" id="KW-0472">Membrane</keyword>
<sequence>MKLFYHIRYLFQLLTVVSAFLVLGSLGAWETGGISLWECILQLVAFTAIGVFCARAGSKKPARRRHAPAPPTQAAQARPVRRRVAAAHAA</sequence>
<reference evidence="3 4" key="1">
    <citation type="submission" date="2018-10" db="EMBL/GenBank/DDBJ databases">
        <title>Anaerotruncus faecis sp. nov., isolated from human feces.</title>
        <authorList>
            <person name="Wang Y.-J."/>
        </authorList>
    </citation>
    <scope>NUCLEOTIDE SEQUENCE [LARGE SCALE GENOMIC DNA]</scope>
    <source>
        <strain evidence="3 4">22A2-44</strain>
    </source>
</reference>